<dbReference type="Pfam" id="PF13424">
    <property type="entry name" value="TPR_12"/>
    <property type="match status" value="1"/>
</dbReference>
<protein>
    <submittedName>
        <fullName evidence="2">Tetratricopeptide repeat protein</fullName>
    </submittedName>
</protein>
<feature type="repeat" description="TPR" evidence="1">
    <location>
        <begin position="53"/>
        <end position="86"/>
    </location>
</feature>
<keyword evidence="1" id="KW-0802">TPR repeat</keyword>
<dbReference type="PANTHER" id="PTHR47050:SF1">
    <property type="entry name" value="TETRATRICOPEPTIDE REPEAT PROTEIN 24-LIKE"/>
    <property type="match status" value="1"/>
</dbReference>
<dbReference type="SMART" id="SM00028">
    <property type="entry name" value="TPR"/>
    <property type="match status" value="6"/>
</dbReference>
<dbReference type="Proteomes" id="UP000824107">
    <property type="component" value="Unassembled WGS sequence"/>
</dbReference>
<dbReference type="PROSITE" id="PS50005">
    <property type="entry name" value="TPR"/>
    <property type="match status" value="1"/>
</dbReference>
<dbReference type="AlphaFoldDB" id="A0A9D1SAQ0"/>
<evidence type="ECO:0000313" key="2">
    <source>
        <dbReference type="EMBL" id="HIU53151.1"/>
    </source>
</evidence>
<reference evidence="2" key="2">
    <citation type="journal article" date="2021" name="PeerJ">
        <title>Extensive microbial diversity within the chicken gut microbiome revealed by metagenomics and culture.</title>
        <authorList>
            <person name="Gilroy R."/>
            <person name="Ravi A."/>
            <person name="Getino M."/>
            <person name="Pursley I."/>
            <person name="Horton D.L."/>
            <person name="Alikhan N.F."/>
            <person name="Baker D."/>
            <person name="Gharbi K."/>
            <person name="Hall N."/>
            <person name="Watson M."/>
            <person name="Adriaenssens E.M."/>
            <person name="Foster-Nyarko E."/>
            <person name="Jarju S."/>
            <person name="Secka A."/>
            <person name="Antonio M."/>
            <person name="Oren A."/>
            <person name="Chaudhuri R.R."/>
            <person name="La Ragione R."/>
            <person name="Hildebrand F."/>
            <person name="Pallen M.J."/>
        </authorList>
    </citation>
    <scope>NUCLEOTIDE SEQUENCE</scope>
    <source>
        <strain evidence="2">ChiW3-316</strain>
    </source>
</reference>
<evidence type="ECO:0000256" key="1">
    <source>
        <dbReference type="PROSITE-ProRule" id="PRU00339"/>
    </source>
</evidence>
<dbReference type="InterPro" id="IPR019734">
    <property type="entry name" value="TPR_rpt"/>
</dbReference>
<evidence type="ECO:0000313" key="3">
    <source>
        <dbReference type="Proteomes" id="UP000824107"/>
    </source>
</evidence>
<name>A0A9D1SAQ0_9PROT</name>
<reference evidence="2" key="1">
    <citation type="submission" date="2020-10" db="EMBL/GenBank/DDBJ databases">
        <authorList>
            <person name="Gilroy R."/>
        </authorList>
    </citation>
    <scope>NUCLEOTIDE SEQUENCE</scope>
    <source>
        <strain evidence="2">ChiW3-316</strain>
    </source>
</reference>
<dbReference type="InterPro" id="IPR011990">
    <property type="entry name" value="TPR-like_helical_dom_sf"/>
</dbReference>
<proteinExistence type="predicted"/>
<comment type="caution">
    <text evidence="2">The sequence shown here is derived from an EMBL/GenBank/DDBJ whole genome shotgun (WGS) entry which is preliminary data.</text>
</comment>
<dbReference type="SUPFAM" id="SSF48452">
    <property type="entry name" value="TPR-like"/>
    <property type="match status" value="2"/>
</dbReference>
<dbReference type="InterPro" id="IPR024812">
    <property type="entry name" value="TPR_24"/>
</dbReference>
<dbReference type="PANTHER" id="PTHR47050">
    <property type="entry name" value="TETRATRICOPEPTIDE REPEAT PROTEIN 24"/>
    <property type="match status" value="1"/>
</dbReference>
<dbReference type="EMBL" id="DVNC01000027">
    <property type="protein sequence ID" value="HIU53151.1"/>
    <property type="molecule type" value="Genomic_DNA"/>
</dbReference>
<organism evidence="2 3">
    <name type="scientific">Candidatus Scatocola faecipullorum</name>
    <dbReference type="NCBI Taxonomy" id="2840917"/>
    <lineage>
        <taxon>Bacteria</taxon>
        <taxon>Pseudomonadati</taxon>
        <taxon>Pseudomonadota</taxon>
        <taxon>Alphaproteobacteria</taxon>
        <taxon>Rhodospirillales</taxon>
        <taxon>Rhodospirillaceae</taxon>
        <taxon>Rhodospirillaceae incertae sedis</taxon>
        <taxon>Candidatus Scatocola</taxon>
    </lineage>
</organism>
<dbReference type="Gene3D" id="1.25.40.10">
    <property type="entry name" value="Tetratricopeptide repeat domain"/>
    <property type="match status" value="1"/>
</dbReference>
<accession>A0A9D1SAQ0</accession>
<gene>
    <name evidence="2" type="ORF">IAD20_03620</name>
</gene>
<sequence>MPRTNNGEFVTEASKMFQAGDDCWHGGQYDEARKKYLYAADLYHKTGDTEGEAFVYSRLGELELSLDNYKEAEKALRQSTALVENYIDGQNTYGEALIKLSKVQTASGEDEKALQTIKKAQEVTAATDNKNLLGDAYEQEAYICLLNNKEQQALEKYRLAADLFNQDGTTLKEAATLRAMARLEMKFKNYDVAHDLLERCRDLYRENGDLLGEASALSAIGCLRYIIRDIPNARKALMKSVYLYGKVSHHFAEAEALLYLARVEAFNQEQGDFERAKIHYKRSIELFDFLENETMKRAVLDEYHDFLNRISTL</sequence>